<dbReference type="RefSeq" id="WP_252081907.1">
    <property type="nucleotide sequence ID" value="NZ_CP092418.1"/>
</dbReference>
<dbReference type="SUPFAM" id="SSF55166">
    <property type="entry name" value="Hedgehog/DD-peptidase"/>
    <property type="match status" value="1"/>
</dbReference>
<evidence type="ECO:0000313" key="2">
    <source>
        <dbReference type="Proteomes" id="UP001055658"/>
    </source>
</evidence>
<proteinExistence type="predicted"/>
<dbReference type="Gene3D" id="3.30.1380.10">
    <property type="match status" value="1"/>
</dbReference>
<protein>
    <recommendedName>
        <fullName evidence="3">Peptidase M15A C-terminal domain-containing protein</fullName>
    </recommendedName>
</protein>
<keyword evidence="2" id="KW-1185">Reference proteome</keyword>
<sequence>MIDIHTPASRNYFTDKELQCKCNSCTSERGRGELCAGDARNINPEFLAHLNRVRERVYCRSMPVTSGFRCRRHSVVVAKRESAELNGKPYVRGDHAGGVGADVHVYGKDAHHLMQALHVYNWLHAQAGLPQPFTAICPNQRGASLERFIHIGGNVEAPGRPRPWL</sequence>
<dbReference type="Proteomes" id="UP001055658">
    <property type="component" value="Chromosome"/>
</dbReference>
<name>A0ABY4V6B0_9GAMM</name>
<reference evidence="1" key="1">
    <citation type="submission" date="2022-02" db="EMBL/GenBank/DDBJ databases">
        <title>Coral-associated bacteria.</title>
        <authorList>
            <person name="Tang K."/>
            <person name="Wang X."/>
        </authorList>
    </citation>
    <scope>NUCLEOTIDE SEQUENCE</scope>
    <source>
        <strain evidence="1">SCSIO 43006</strain>
    </source>
</reference>
<organism evidence="1 2">
    <name type="scientific">Microbulbifer variabilis</name>
    <dbReference type="NCBI Taxonomy" id="266805"/>
    <lineage>
        <taxon>Bacteria</taxon>
        <taxon>Pseudomonadati</taxon>
        <taxon>Pseudomonadota</taxon>
        <taxon>Gammaproteobacteria</taxon>
        <taxon>Cellvibrionales</taxon>
        <taxon>Microbulbiferaceae</taxon>
        <taxon>Microbulbifer</taxon>
    </lineage>
</organism>
<dbReference type="EMBL" id="CP092418">
    <property type="protein sequence ID" value="USD19813.1"/>
    <property type="molecule type" value="Genomic_DNA"/>
</dbReference>
<dbReference type="InterPro" id="IPR009045">
    <property type="entry name" value="Zn_M74/Hedgehog-like"/>
</dbReference>
<evidence type="ECO:0008006" key="3">
    <source>
        <dbReference type="Google" id="ProtNLM"/>
    </source>
</evidence>
<accession>A0ABY4V6B0</accession>
<evidence type="ECO:0000313" key="1">
    <source>
        <dbReference type="EMBL" id="USD19813.1"/>
    </source>
</evidence>
<gene>
    <name evidence="1" type="ORF">MJO52_12050</name>
</gene>